<dbReference type="InterPro" id="IPR005184">
    <property type="entry name" value="DUF306_Meta_HslJ"/>
</dbReference>
<comment type="caution">
    <text evidence="2">The sequence shown here is derived from an EMBL/GenBank/DDBJ whole genome shotgun (WGS) entry which is preliminary data.</text>
</comment>
<dbReference type="Pfam" id="PF03724">
    <property type="entry name" value="META"/>
    <property type="match status" value="1"/>
</dbReference>
<protein>
    <submittedName>
        <fullName evidence="2">META domain-containing protein</fullName>
    </submittedName>
</protein>
<sequence>MKYFIIILLTVTFSNTKTCNNKNASTAKNIETSIQEAKNMYYINTLNGKDVVKEKLYITFDEERNLISGYSGCNTFSSKYTIVNDQISLGFPIASKIYCEEKMVLEQGFFKALLEIKTKTITGKVLSLKDTNGNELLSGIRKD</sequence>
<proteinExistence type="predicted"/>
<evidence type="ECO:0000313" key="2">
    <source>
        <dbReference type="EMBL" id="MEB3345447.1"/>
    </source>
</evidence>
<reference evidence="2 3" key="1">
    <citation type="journal article" date="2013" name="Int. J. Syst. Evol. Microbiol.">
        <title>Aquimarina gracilis sp. nov., isolated from the gut microflora of a mussel, Mytilus coruscus, and emended description of Aquimarina spongiae.</title>
        <authorList>
            <person name="Park S.C."/>
            <person name="Choe H.N."/>
            <person name="Baik K.S."/>
            <person name="Seong C.N."/>
        </authorList>
    </citation>
    <scope>NUCLEOTIDE SEQUENCE [LARGE SCALE GENOMIC DNA]</scope>
    <source>
        <strain evidence="2 3">PSC32</strain>
    </source>
</reference>
<dbReference type="Gene3D" id="2.40.128.270">
    <property type="match status" value="1"/>
</dbReference>
<keyword evidence="3" id="KW-1185">Reference proteome</keyword>
<dbReference type="Proteomes" id="UP001327027">
    <property type="component" value="Unassembled WGS sequence"/>
</dbReference>
<dbReference type="PANTHER" id="PTHR35535">
    <property type="entry name" value="HEAT SHOCK PROTEIN HSLJ"/>
    <property type="match status" value="1"/>
</dbReference>
<dbReference type="InterPro" id="IPR053147">
    <property type="entry name" value="Hsp_HslJ-like"/>
</dbReference>
<evidence type="ECO:0000313" key="3">
    <source>
        <dbReference type="Proteomes" id="UP001327027"/>
    </source>
</evidence>
<name>A0ABU5ZTQ6_9FLAO</name>
<organism evidence="2 3">
    <name type="scientific">Aquimarina gracilis</name>
    <dbReference type="NCBI Taxonomy" id="874422"/>
    <lineage>
        <taxon>Bacteria</taxon>
        <taxon>Pseudomonadati</taxon>
        <taxon>Bacteroidota</taxon>
        <taxon>Flavobacteriia</taxon>
        <taxon>Flavobacteriales</taxon>
        <taxon>Flavobacteriaceae</taxon>
        <taxon>Aquimarina</taxon>
    </lineage>
</organism>
<evidence type="ECO:0000259" key="1">
    <source>
        <dbReference type="Pfam" id="PF03724"/>
    </source>
</evidence>
<dbReference type="PANTHER" id="PTHR35535:SF1">
    <property type="entry name" value="HEAT SHOCK PROTEIN HSLJ"/>
    <property type="match status" value="1"/>
</dbReference>
<accession>A0ABU5ZTQ6</accession>
<dbReference type="EMBL" id="JAYKLX010000003">
    <property type="protein sequence ID" value="MEB3345447.1"/>
    <property type="molecule type" value="Genomic_DNA"/>
</dbReference>
<feature type="domain" description="DUF306" evidence="1">
    <location>
        <begin position="39"/>
        <end position="137"/>
    </location>
</feature>
<dbReference type="InterPro" id="IPR038670">
    <property type="entry name" value="HslJ-like_sf"/>
</dbReference>
<gene>
    <name evidence="2" type="ORF">U6A24_08260</name>
</gene>
<dbReference type="RefSeq" id="WP_324179472.1">
    <property type="nucleotide sequence ID" value="NZ_BAABAW010000007.1"/>
</dbReference>